<feature type="signal peptide" evidence="6">
    <location>
        <begin position="1"/>
        <end position="19"/>
    </location>
</feature>
<evidence type="ECO:0000256" key="4">
    <source>
        <dbReference type="ARBA" id="ARBA00022801"/>
    </source>
</evidence>
<keyword evidence="2 7" id="KW-0645">Protease</keyword>
<name>A0A1C7LL29_GRIFR</name>
<dbReference type="OrthoDB" id="1735038at2759"/>
<dbReference type="Proteomes" id="UP000092993">
    <property type="component" value="Unassembled WGS sequence"/>
</dbReference>
<organism evidence="7 8">
    <name type="scientific">Grifola frondosa</name>
    <name type="common">Maitake</name>
    <name type="synonym">Polyporus frondosus</name>
    <dbReference type="NCBI Taxonomy" id="5627"/>
    <lineage>
        <taxon>Eukaryota</taxon>
        <taxon>Fungi</taxon>
        <taxon>Dikarya</taxon>
        <taxon>Basidiomycota</taxon>
        <taxon>Agaricomycotina</taxon>
        <taxon>Agaricomycetes</taxon>
        <taxon>Polyporales</taxon>
        <taxon>Grifolaceae</taxon>
        <taxon>Grifola</taxon>
    </lineage>
</organism>
<dbReference type="GO" id="GO:0070008">
    <property type="term" value="F:serine-type exopeptidase activity"/>
    <property type="evidence" value="ECO:0007669"/>
    <property type="project" value="InterPro"/>
</dbReference>
<dbReference type="PANTHER" id="PTHR11010">
    <property type="entry name" value="PROTEASE S28 PRO-X CARBOXYPEPTIDASE-RELATED"/>
    <property type="match status" value="1"/>
</dbReference>
<evidence type="ECO:0000313" key="8">
    <source>
        <dbReference type="Proteomes" id="UP000092993"/>
    </source>
</evidence>
<evidence type="ECO:0000256" key="5">
    <source>
        <dbReference type="ARBA" id="ARBA00023180"/>
    </source>
</evidence>
<dbReference type="AlphaFoldDB" id="A0A1C7LL29"/>
<dbReference type="Pfam" id="PF05577">
    <property type="entry name" value="Peptidase_S28"/>
    <property type="match status" value="1"/>
</dbReference>
<comment type="caution">
    <text evidence="7">The sequence shown here is derived from an EMBL/GenBank/DDBJ whole genome shotgun (WGS) entry which is preliminary data.</text>
</comment>
<keyword evidence="8" id="KW-1185">Reference proteome</keyword>
<dbReference type="GO" id="GO:0006508">
    <property type="term" value="P:proteolysis"/>
    <property type="evidence" value="ECO:0007669"/>
    <property type="project" value="UniProtKB-KW"/>
</dbReference>
<protein>
    <submittedName>
        <fullName evidence="7">Putative serine protease K12H4.7</fullName>
    </submittedName>
</protein>
<proteinExistence type="inferred from homology"/>
<dbReference type="SUPFAM" id="SSF53474">
    <property type="entry name" value="alpha/beta-Hydrolases"/>
    <property type="match status" value="1"/>
</dbReference>
<gene>
    <name evidence="7" type="primary">K12H4.7_2</name>
    <name evidence="7" type="ORF">A0H81_14532</name>
</gene>
<comment type="similarity">
    <text evidence="1">Belongs to the peptidase S28 family.</text>
</comment>
<dbReference type="OMA" id="FQLEHRC"/>
<keyword evidence="3 6" id="KW-0732">Signal</keyword>
<feature type="chain" id="PRO_5008888643" evidence="6">
    <location>
        <begin position="20"/>
        <end position="524"/>
    </location>
</feature>
<keyword evidence="5" id="KW-0325">Glycoprotein</keyword>
<evidence type="ECO:0000256" key="1">
    <source>
        <dbReference type="ARBA" id="ARBA00011079"/>
    </source>
</evidence>
<dbReference type="EMBL" id="LUGG01000044">
    <property type="protein sequence ID" value="OBZ65442.1"/>
    <property type="molecule type" value="Genomic_DNA"/>
</dbReference>
<dbReference type="InterPro" id="IPR029058">
    <property type="entry name" value="AB_hydrolase_fold"/>
</dbReference>
<dbReference type="PANTHER" id="PTHR11010:SF23">
    <property type="entry name" value="SERINE PEPTIDASE"/>
    <property type="match status" value="1"/>
</dbReference>
<accession>A0A1C7LL29</accession>
<evidence type="ECO:0000256" key="3">
    <source>
        <dbReference type="ARBA" id="ARBA00022729"/>
    </source>
</evidence>
<evidence type="ECO:0000313" key="7">
    <source>
        <dbReference type="EMBL" id="OBZ65442.1"/>
    </source>
</evidence>
<dbReference type="Gene3D" id="3.40.50.1820">
    <property type="entry name" value="alpha/beta hydrolase"/>
    <property type="match status" value="2"/>
</dbReference>
<evidence type="ECO:0000256" key="2">
    <source>
        <dbReference type="ARBA" id="ARBA00022670"/>
    </source>
</evidence>
<dbReference type="GO" id="GO:0008239">
    <property type="term" value="F:dipeptidyl-peptidase activity"/>
    <property type="evidence" value="ECO:0007669"/>
    <property type="project" value="TreeGrafter"/>
</dbReference>
<dbReference type="InterPro" id="IPR008758">
    <property type="entry name" value="Peptidase_S28"/>
</dbReference>
<evidence type="ECO:0000256" key="6">
    <source>
        <dbReference type="SAM" id="SignalP"/>
    </source>
</evidence>
<reference evidence="7 8" key="1">
    <citation type="submission" date="2016-03" db="EMBL/GenBank/DDBJ databases">
        <title>Whole genome sequencing of Grifola frondosa 9006-11.</title>
        <authorList>
            <person name="Min B."/>
            <person name="Park H."/>
            <person name="Kim J.-G."/>
            <person name="Cho H."/>
            <person name="Oh Y.-L."/>
            <person name="Kong W.-S."/>
            <person name="Choi I.-G."/>
        </authorList>
    </citation>
    <scope>NUCLEOTIDE SEQUENCE [LARGE SCALE GENOMIC DNA]</scope>
    <source>
        <strain evidence="7 8">9006-11</strain>
    </source>
</reference>
<sequence length="524" mass="56973">MKFLYHGIGLLFLARLSFAITPDGRIHANRPPRPSIPKLPLPPTDTPVASRNGTQLPPYNMVYYFDQLIDHNNPSAGTFQQRYWHTYEFYESGGPIILSTPGEVAADAYYTYLTNSTINGQIAQQLSGSTIVLEHRFFGESNPHSDLSVTSLRVHTIQQAIDDFEYFANNVQLPMPNGNAVAPGKAPWILIGGSYAGALTAYTMVNKPGLFEAGYASSAVVQAMVDYWGYFEPIMQHMPANCSADVQAVIAQVDSVLNSGNTNSINSLKEMFGVSNLSHLDDFAAVLRNNLFDWQSLQPTSGPGGAFYQFCDALEVKNGVSAGASGWGLTHALQAWGSYWTNTYIPSICGGLDAEDCLGTYDSTNPSWTNTAIPNAERSWEWLVCNQFGFFYDGPPAGQPAIVSRLVQPAYDERHCAYMFPGAFNSSTPTPNATGTIAAYGGWNISVDRLMFANGQRDPWLEATVGAAGTLAAKTTGLTPHALSDGFHCSDLLTRSNVDPSIKNVQANATMFMVQWIASWVPSA</sequence>
<keyword evidence="4" id="KW-0378">Hydrolase</keyword>